<evidence type="ECO:0000313" key="3">
    <source>
        <dbReference type="Proteomes" id="UP000828390"/>
    </source>
</evidence>
<keyword evidence="1" id="KW-0812">Transmembrane</keyword>
<gene>
    <name evidence="2" type="ORF">DPMN_138541</name>
</gene>
<organism evidence="2 3">
    <name type="scientific">Dreissena polymorpha</name>
    <name type="common">Zebra mussel</name>
    <name type="synonym">Mytilus polymorpha</name>
    <dbReference type="NCBI Taxonomy" id="45954"/>
    <lineage>
        <taxon>Eukaryota</taxon>
        <taxon>Metazoa</taxon>
        <taxon>Spiralia</taxon>
        <taxon>Lophotrochozoa</taxon>
        <taxon>Mollusca</taxon>
        <taxon>Bivalvia</taxon>
        <taxon>Autobranchia</taxon>
        <taxon>Heteroconchia</taxon>
        <taxon>Euheterodonta</taxon>
        <taxon>Imparidentia</taxon>
        <taxon>Neoheterodontei</taxon>
        <taxon>Myida</taxon>
        <taxon>Dreissenoidea</taxon>
        <taxon>Dreissenidae</taxon>
        <taxon>Dreissena</taxon>
    </lineage>
</organism>
<keyword evidence="1" id="KW-1133">Transmembrane helix</keyword>
<accession>A0A9D4JFQ5</accession>
<keyword evidence="1" id="KW-0472">Membrane</keyword>
<protein>
    <submittedName>
        <fullName evidence="2">Uncharacterized protein</fullName>
    </submittedName>
</protein>
<sequence>MKFMCACSAVVYRQPSAMHRHTYVVRVLHIHRVGTENVPINTQVHDGVLHRTAHQNRITRPYTVTTRFLYVLIRDCSRRAFKVSYMYKVLSILSVSTSVFLDWTYVHKLSSILYFFTGNVTCTKSDSTPSSDIILAWRGSSHVLTTI</sequence>
<reference evidence="2" key="2">
    <citation type="submission" date="2020-11" db="EMBL/GenBank/DDBJ databases">
        <authorList>
            <person name="McCartney M.A."/>
            <person name="Auch B."/>
            <person name="Kono T."/>
            <person name="Mallez S."/>
            <person name="Becker A."/>
            <person name="Gohl D.M."/>
            <person name="Silverstein K.A.T."/>
            <person name="Koren S."/>
            <person name="Bechman K.B."/>
            <person name="Herman A."/>
            <person name="Abrahante J.E."/>
            <person name="Garbe J."/>
        </authorList>
    </citation>
    <scope>NUCLEOTIDE SEQUENCE</scope>
    <source>
        <strain evidence="2">Duluth1</strain>
        <tissue evidence="2">Whole animal</tissue>
    </source>
</reference>
<evidence type="ECO:0000256" key="1">
    <source>
        <dbReference type="SAM" id="Phobius"/>
    </source>
</evidence>
<proteinExistence type="predicted"/>
<comment type="caution">
    <text evidence="2">The sequence shown here is derived from an EMBL/GenBank/DDBJ whole genome shotgun (WGS) entry which is preliminary data.</text>
</comment>
<dbReference type="AlphaFoldDB" id="A0A9D4JFQ5"/>
<dbReference type="EMBL" id="JAIWYP010000006">
    <property type="protein sequence ID" value="KAH3810155.1"/>
    <property type="molecule type" value="Genomic_DNA"/>
</dbReference>
<reference evidence="2" key="1">
    <citation type="journal article" date="2019" name="bioRxiv">
        <title>The Genome of the Zebra Mussel, Dreissena polymorpha: A Resource for Invasive Species Research.</title>
        <authorList>
            <person name="McCartney M.A."/>
            <person name="Auch B."/>
            <person name="Kono T."/>
            <person name="Mallez S."/>
            <person name="Zhang Y."/>
            <person name="Obille A."/>
            <person name="Becker A."/>
            <person name="Abrahante J.E."/>
            <person name="Garbe J."/>
            <person name="Badalamenti J.P."/>
            <person name="Herman A."/>
            <person name="Mangelson H."/>
            <person name="Liachko I."/>
            <person name="Sullivan S."/>
            <person name="Sone E.D."/>
            <person name="Koren S."/>
            <person name="Silverstein K.A.T."/>
            <person name="Beckman K.B."/>
            <person name="Gohl D.M."/>
        </authorList>
    </citation>
    <scope>NUCLEOTIDE SEQUENCE</scope>
    <source>
        <strain evidence="2">Duluth1</strain>
        <tissue evidence="2">Whole animal</tissue>
    </source>
</reference>
<dbReference type="Proteomes" id="UP000828390">
    <property type="component" value="Unassembled WGS sequence"/>
</dbReference>
<evidence type="ECO:0000313" key="2">
    <source>
        <dbReference type="EMBL" id="KAH3810155.1"/>
    </source>
</evidence>
<name>A0A9D4JFQ5_DREPO</name>
<keyword evidence="3" id="KW-1185">Reference proteome</keyword>
<feature type="transmembrane region" description="Helical" evidence="1">
    <location>
        <begin position="85"/>
        <end position="106"/>
    </location>
</feature>